<accession>A0A377GH20</accession>
<evidence type="ECO:0000313" key="2">
    <source>
        <dbReference type="EMBL" id="STO23682.1"/>
    </source>
</evidence>
<gene>
    <name evidence="2" type="ORF">NCTC11401_00482</name>
    <name evidence="1" type="ORF">SAMN05421777_11915</name>
</gene>
<organism evidence="2 4">
    <name type="scientific">Fluoribacter gormanii</name>
    <dbReference type="NCBI Taxonomy" id="464"/>
    <lineage>
        <taxon>Bacteria</taxon>
        <taxon>Pseudomonadati</taxon>
        <taxon>Pseudomonadota</taxon>
        <taxon>Gammaproteobacteria</taxon>
        <taxon>Legionellales</taxon>
        <taxon>Legionellaceae</taxon>
        <taxon>Fluoribacter</taxon>
    </lineage>
</organism>
<sequence length="205" mass="23940">MMIKILEKTHFELRTFEAALCLEKQIIVGDLQAVEGTKGHYVDYLDAATSYVTLCAERDARFMLWESGALLERCQENPILKVQFKLSADELLLFGGTKQLESWCVRNRMVLQKLRDEAHLSYYFSLFESHKITGELLVSPVLYFDKNPVFTLHAEEDVVSQFVTAKPIVLEVKKNQMICFDKYHYQMGYHPDFNFIRVHDVHRSH</sequence>
<dbReference type="EMBL" id="UGGV01000001">
    <property type="protein sequence ID" value="STO23682.1"/>
    <property type="molecule type" value="Genomic_DNA"/>
</dbReference>
<dbReference type="AlphaFoldDB" id="A0A377GH20"/>
<protein>
    <submittedName>
        <fullName evidence="2">Uncharacterized protein</fullName>
    </submittedName>
</protein>
<evidence type="ECO:0000313" key="3">
    <source>
        <dbReference type="Proteomes" id="UP000186808"/>
    </source>
</evidence>
<dbReference type="Proteomes" id="UP000254374">
    <property type="component" value="Unassembled WGS sequence"/>
</dbReference>
<evidence type="ECO:0000313" key="4">
    <source>
        <dbReference type="Proteomes" id="UP000254374"/>
    </source>
</evidence>
<reference evidence="1 3" key="1">
    <citation type="submission" date="2017-01" db="EMBL/GenBank/DDBJ databases">
        <authorList>
            <person name="Varghese N."/>
            <person name="Submissions S."/>
        </authorList>
    </citation>
    <scope>NUCLEOTIDE SEQUENCE [LARGE SCALE GENOMIC DNA]</scope>
    <source>
        <strain evidence="1 3">ATCC 33342</strain>
    </source>
</reference>
<dbReference type="OrthoDB" id="5652590at2"/>
<dbReference type="STRING" id="464.Lgor_1708"/>
<keyword evidence="3" id="KW-1185">Reference proteome</keyword>
<name>A0A377GH20_9GAMM</name>
<dbReference type="EMBL" id="FTNL01000019">
    <property type="protein sequence ID" value="SIR68165.1"/>
    <property type="molecule type" value="Genomic_DNA"/>
</dbReference>
<reference evidence="2 4" key="2">
    <citation type="submission" date="2018-06" db="EMBL/GenBank/DDBJ databases">
        <authorList>
            <consortium name="Pathogen Informatics"/>
            <person name="Doyle S."/>
        </authorList>
    </citation>
    <scope>NUCLEOTIDE SEQUENCE [LARGE SCALE GENOMIC DNA]</scope>
    <source>
        <strain evidence="2 4">NCTC11401</strain>
    </source>
</reference>
<proteinExistence type="predicted"/>
<dbReference type="Proteomes" id="UP000186808">
    <property type="component" value="Unassembled WGS sequence"/>
</dbReference>
<evidence type="ECO:0000313" key="1">
    <source>
        <dbReference type="EMBL" id="SIR68165.1"/>
    </source>
</evidence>